<protein>
    <recommendedName>
        <fullName evidence="3">Inverse autotransporter beta-barrel domain-containing protein</fullName>
    </recommendedName>
</protein>
<dbReference type="OrthoDB" id="6438278at2"/>
<proteinExistence type="predicted"/>
<gene>
    <name evidence="1" type="ORF">Xmir_01358</name>
</gene>
<evidence type="ECO:0008006" key="3">
    <source>
        <dbReference type="Google" id="ProtNLM"/>
    </source>
</evidence>
<organism evidence="1 2">
    <name type="scientific">Xenorhabdus miraniensis</name>
    <dbReference type="NCBI Taxonomy" id="351674"/>
    <lineage>
        <taxon>Bacteria</taxon>
        <taxon>Pseudomonadati</taxon>
        <taxon>Pseudomonadota</taxon>
        <taxon>Gammaproteobacteria</taxon>
        <taxon>Enterobacterales</taxon>
        <taxon>Morganellaceae</taxon>
        <taxon>Xenorhabdus</taxon>
    </lineage>
</organism>
<dbReference type="AlphaFoldDB" id="A0A2D0JSX8"/>
<evidence type="ECO:0000313" key="2">
    <source>
        <dbReference type="Proteomes" id="UP000221980"/>
    </source>
</evidence>
<evidence type="ECO:0000313" key="1">
    <source>
        <dbReference type="EMBL" id="PHM49436.1"/>
    </source>
</evidence>
<accession>A0A2D0JSX8</accession>
<dbReference type="RefSeq" id="WP_099113649.1">
    <property type="nucleotide sequence ID" value="NZ_CAWNQI010000084.1"/>
</dbReference>
<reference evidence="1 2" key="1">
    <citation type="journal article" date="2017" name="Nat. Microbiol.">
        <title>Natural product diversity associated with the nematode symbionts Photorhabdus and Xenorhabdus.</title>
        <authorList>
            <person name="Tobias N.J."/>
            <person name="Wolff H."/>
            <person name="Djahanschiri B."/>
            <person name="Grundmann F."/>
            <person name="Kronenwerth M."/>
            <person name="Shi Y.M."/>
            <person name="Simonyi S."/>
            <person name="Grun P."/>
            <person name="Shapiro-Ilan D."/>
            <person name="Pidot S.J."/>
            <person name="Stinear T.P."/>
            <person name="Ebersberger I."/>
            <person name="Bode H.B."/>
        </authorList>
    </citation>
    <scope>NUCLEOTIDE SEQUENCE [LARGE SCALE GENOMIC DNA]</scope>
    <source>
        <strain evidence="1 2">DSM 17902</strain>
    </source>
</reference>
<dbReference type="EMBL" id="NITZ01000005">
    <property type="protein sequence ID" value="PHM49436.1"/>
    <property type="molecule type" value="Genomic_DNA"/>
</dbReference>
<keyword evidence="2" id="KW-1185">Reference proteome</keyword>
<sequence length="649" mass="71312">MANPKNKMTITNINDLIIGQTVNLTVTLTSDQKITPNSKVTIKRGYSSNIIFKSNSADLTNKSGDHEATATLSFTIKPDTTDDSKITFELDTTAQAGGQPFLANPQPFTGNAKKAPSKKTMGISISSKADLVIGQHVDFIVTLKSDTPILPAKKVTVTGYSPNIQFDTDLVTLTSENGALTATAQLGFTVLQKVGGNPVLDGSEITFELETDATTTDGGNFKFPGFQGTANEIDMKSLALFVENSFLKTVISGDKKPSEENNSTAISTTLKSKSGKSLAHTPVFITSTALHKMKDFNFKKSDKITDITLEKQGHNEGLMIASDESGLVKFYLYPKLSEIVILTLRTVILDDVADIPAKQVVYAVNYKNPGYMDSIGQAMIDGFTIGNLSADQGMREFYTIVSSYDNATVDDMILFFVNGKYINHSVRLHNLSEQLDKPSISLPYSIFEKNTPSQFSYSVIKANGHALYSEPLTLNYIGGVSYEPNPDFKRKYNPCIVHTSLGVGPDNILQPGGGNYINYDAIMQYPGYKHNGLFIEITRSKTNNSLAETNPVPLNITDITLNMYINSDSNGFQKTYTQQINLTYIGGSGGNPDSLFFQIPYKEIVGIQGNDYIYFDYQFYIDENLEYGEKWYSDIDTTPDPGNKDTDNH</sequence>
<comment type="caution">
    <text evidence="1">The sequence shown here is derived from an EMBL/GenBank/DDBJ whole genome shotgun (WGS) entry which is preliminary data.</text>
</comment>
<name>A0A2D0JSX8_9GAMM</name>
<dbReference type="Proteomes" id="UP000221980">
    <property type="component" value="Unassembled WGS sequence"/>
</dbReference>